<dbReference type="Proteomes" id="UP000198683">
    <property type="component" value="Unassembled WGS sequence"/>
</dbReference>
<feature type="domain" description="N-acetyltransferase" evidence="1">
    <location>
        <begin position="7"/>
        <end position="171"/>
    </location>
</feature>
<dbReference type="InterPro" id="IPR016181">
    <property type="entry name" value="Acyl_CoA_acyltransferase"/>
</dbReference>
<evidence type="ECO:0000313" key="3">
    <source>
        <dbReference type="Proteomes" id="UP000198683"/>
    </source>
</evidence>
<dbReference type="AlphaFoldDB" id="A0A1G8UT07"/>
<dbReference type="RefSeq" id="WP_090760003.1">
    <property type="nucleotide sequence ID" value="NZ_FNFB01000002.1"/>
</dbReference>
<dbReference type="PROSITE" id="PS51186">
    <property type="entry name" value="GNAT"/>
    <property type="match status" value="1"/>
</dbReference>
<proteinExistence type="predicted"/>
<dbReference type="PANTHER" id="PTHR43415">
    <property type="entry name" value="SPERMIDINE N(1)-ACETYLTRANSFERASE"/>
    <property type="match status" value="1"/>
</dbReference>
<gene>
    <name evidence="2" type="ORF">SAMN05421874_102256</name>
</gene>
<evidence type="ECO:0000313" key="2">
    <source>
        <dbReference type="EMBL" id="SDJ56982.1"/>
    </source>
</evidence>
<dbReference type="Pfam" id="PF13302">
    <property type="entry name" value="Acetyltransf_3"/>
    <property type="match status" value="1"/>
</dbReference>
<organism evidence="2 3">
    <name type="scientific">Nonomuraea maritima</name>
    <dbReference type="NCBI Taxonomy" id="683260"/>
    <lineage>
        <taxon>Bacteria</taxon>
        <taxon>Bacillati</taxon>
        <taxon>Actinomycetota</taxon>
        <taxon>Actinomycetes</taxon>
        <taxon>Streptosporangiales</taxon>
        <taxon>Streptosporangiaceae</taxon>
        <taxon>Nonomuraea</taxon>
    </lineage>
</organism>
<protein>
    <submittedName>
        <fullName evidence="2">Protein N-acetyltransferase, RimJ/RimL family</fullName>
    </submittedName>
</protein>
<accession>A0A1G8UT07</accession>
<sequence length="175" mass="19858">MLTGDLVRLRPLEPSDAEAHYRWNHDPDVGQWLAHSYPVSREVFVAEYADRAKNSYERTVLGVETLAGNRLIGLVVLSGAEPETGGAELDIYIGEKDCWGKGYGTEATRLICRYGFDAMRLHRIELWVADENAAAIRVYRKVGFVEEGRARDTLRRHGRWHDMILMSLLEGELKG</sequence>
<dbReference type="InterPro" id="IPR000182">
    <property type="entry name" value="GNAT_dom"/>
</dbReference>
<name>A0A1G8UT07_9ACTN</name>
<dbReference type="PANTHER" id="PTHR43415:SF3">
    <property type="entry name" value="GNAT-FAMILY ACETYLTRANSFERASE"/>
    <property type="match status" value="1"/>
</dbReference>
<dbReference type="GO" id="GO:0016747">
    <property type="term" value="F:acyltransferase activity, transferring groups other than amino-acyl groups"/>
    <property type="evidence" value="ECO:0007669"/>
    <property type="project" value="InterPro"/>
</dbReference>
<dbReference type="Gene3D" id="3.40.630.30">
    <property type="match status" value="1"/>
</dbReference>
<dbReference type="EMBL" id="FNFB01000002">
    <property type="protein sequence ID" value="SDJ56982.1"/>
    <property type="molecule type" value="Genomic_DNA"/>
</dbReference>
<dbReference type="OrthoDB" id="9814648at2"/>
<dbReference type="SUPFAM" id="SSF55729">
    <property type="entry name" value="Acyl-CoA N-acyltransferases (Nat)"/>
    <property type="match status" value="1"/>
</dbReference>
<evidence type="ECO:0000259" key="1">
    <source>
        <dbReference type="PROSITE" id="PS51186"/>
    </source>
</evidence>
<keyword evidence="3" id="KW-1185">Reference proteome</keyword>
<keyword evidence="2" id="KW-0808">Transferase</keyword>
<reference evidence="2 3" key="1">
    <citation type="submission" date="2016-10" db="EMBL/GenBank/DDBJ databases">
        <authorList>
            <person name="de Groot N.N."/>
        </authorList>
    </citation>
    <scope>NUCLEOTIDE SEQUENCE [LARGE SCALE GENOMIC DNA]</scope>
    <source>
        <strain evidence="2 3">CGMCC 4.5681</strain>
    </source>
</reference>
<dbReference type="STRING" id="683260.SAMN05421874_102256"/>